<keyword evidence="12" id="KW-1133">Transmembrane helix</keyword>
<dbReference type="InterPro" id="IPR003594">
    <property type="entry name" value="HATPase_dom"/>
</dbReference>
<dbReference type="PANTHER" id="PTHR43047">
    <property type="entry name" value="TWO-COMPONENT HISTIDINE PROTEIN KINASE"/>
    <property type="match status" value="1"/>
</dbReference>
<evidence type="ECO:0000256" key="2">
    <source>
        <dbReference type="ARBA" id="ARBA00004370"/>
    </source>
</evidence>
<dbReference type="SMART" id="SM00388">
    <property type="entry name" value="HisKA"/>
    <property type="match status" value="1"/>
</dbReference>
<dbReference type="Gene3D" id="3.30.565.10">
    <property type="entry name" value="Histidine kinase-like ATPase, C-terminal domain"/>
    <property type="match status" value="1"/>
</dbReference>
<dbReference type="InterPro" id="IPR035965">
    <property type="entry name" value="PAS-like_dom_sf"/>
</dbReference>
<dbReference type="InterPro" id="IPR000014">
    <property type="entry name" value="PAS"/>
</dbReference>
<dbReference type="InterPro" id="IPR005467">
    <property type="entry name" value="His_kinase_dom"/>
</dbReference>
<dbReference type="PROSITE" id="PS50113">
    <property type="entry name" value="PAC"/>
    <property type="match status" value="1"/>
</dbReference>
<name>A0A6N1VD25_9HYPH</name>
<gene>
    <name evidence="16" type="ORF">HTY61_09190</name>
</gene>
<keyword evidence="17" id="KW-1185">Reference proteome</keyword>
<keyword evidence="5" id="KW-0808">Transferase</keyword>
<comment type="catalytic activity">
    <reaction evidence="1">
        <text>ATP + protein L-histidine = ADP + protein N-phospho-L-histidine.</text>
        <dbReference type="EC" id="2.7.13.3"/>
    </reaction>
</comment>
<dbReference type="Gene3D" id="3.30.450.20">
    <property type="entry name" value="PAS domain"/>
    <property type="match status" value="2"/>
</dbReference>
<dbReference type="Pfam" id="PF12860">
    <property type="entry name" value="PAS_7"/>
    <property type="match status" value="1"/>
</dbReference>
<dbReference type="FunFam" id="3.30.565.10:FF:000006">
    <property type="entry name" value="Sensor histidine kinase WalK"/>
    <property type="match status" value="1"/>
</dbReference>
<comment type="subcellular location">
    <subcellularLocation>
        <location evidence="2">Membrane</location>
    </subcellularLocation>
</comment>
<dbReference type="CDD" id="cd00082">
    <property type="entry name" value="HisKA"/>
    <property type="match status" value="1"/>
</dbReference>
<keyword evidence="9" id="KW-0902">Two-component regulatory system</keyword>
<dbReference type="SMART" id="SM00387">
    <property type="entry name" value="HATPase_c"/>
    <property type="match status" value="1"/>
</dbReference>
<dbReference type="GO" id="GO:0005524">
    <property type="term" value="F:ATP binding"/>
    <property type="evidence" value="ECO:0007669"/>
    <property type="project" value="UniProtKB-KW"/>
</dbReference>
<dbReference type="InterPro" id="IPR004358">
    <property type="entry name" value="Sig_transdc_His_kin-like_C"/>
</dbReference>
<accession>A0A6N1VD25</accession>
<evidence type="ECO:0000313" key="17">
    <source>
        <dbReference type="Proteomes" id="UP000509367"/>
    </source>
</evidence>
<organism evidence="16 17">
    <name type="scientific">Oricola thermophila</name>
    <dbReference type="NCBI Taxonomy" id="2742145"/>
    <lineage>
        <taxon>Bacteria</taxon>
        <taxon>Pseudomonadati</taxon>
        <taxon>Pseudomonadota</taxon>
        <taxon>Alphaproteobacteria</taxon>
        <taxon>Hyphomicrobiales</taxon>
        <taxon>Ahrensiaceae</taxon>
        <taxon>Oricola</taxon>
    </lineage>
</organism>
<dbReference type="Pfam" id="PF08447">
    <property type="entry name" value="PAS_3"/>
    <property type="match status" value="1"/>
</dbReference>
<feature type="transmembrane region" description="Helical" evidence="12">
    <location>
        <begin position="191"/>
        <end position="213"/>
    </location>
</feature>
<feature type="transmembrane region" description="Helical" evidence="12">
    <location>
        <begin position="26"/>
        <end position="45"/>
    </location>
</feature>
<evidence type="ECO:0000256" key="4">
    <source>
        <dbReference type="ARBA" id="ARBA00022553"/>
    </source>
</evidence>
<dbReference type="Gene3D" id="1.10.287.130">
    <property type="match status" value="1"/>
</dbReference>
<reference evidence="16 17" key="1">
    <citation type="submission" date="2020-06" db="EMBL/GenBank/DDBJ databases">
        <title>Oricola thermophila sp. nov. isolated from a tidal sediments.</title>
        <authorList>
            <person name="Kwon K.K."/>
            <person name="Yang S.-H."/>
            <person name="Park M.-J."/>
        </authorList>
    </citation>
    <scope>NUCLEOTIDE SEQUENCE [LARGE SCALE GENOMIC DNA]</scope>
    <source>
        <strain evidence="16 17">MEBiC13590</strain>
    </source>
</reference>
<evidence type="ECO:0000259" key="13">
    <source>
        <dbReference type="PROSITE" id="PS50109"/>
    </source>
</evidence>
<sequence>MTGHARFLASPAYSRLTAIEPFLKRSIPVLITVFLAVVFTARAMALMTDRVEIEHNGRLFLSLISETAKTALETSRRTGLEPKSGAQFEQLLFRALPEEATYGGRFLVVTDDSGRVIGQRGARGELVGSNLQAKLTGAQALFLFGSGAGVQQVTLDGEPHMAAAVKTGDGNAVIAVLQSQSDMFAPWRKRLSLNVTLFVASSSLLIILLYAYFGQAARAQEADETYCETQKRVDLALTRGHCGLWDWDLARGRIYWSCSMFEMLGYQASDDILSFGEVRQLIHPDDIDLFDLAKRAAAQEIRRVDQLFRMRHADGHYRWMRIRTELVEKGGTGVHLIGIAVDVTDHARLAEENALANENLRAAIESTSESFALWDADDRLVMCNTKFQEYNGLPPEAVKPGTPRETINAMMRAPISEKRIPSPKNHDGAQTFERQIADGRWLQVNERRTSSGGMISVGSDITQLKLHQERLMESERRLMATIHDLSLARKASLQKAGELEELNAKYLEARDKAEAANRAKSGFLANMSHELRTPLNAIIGFSEILQSGMFGPLGSDRYKEYVSDIHASGTFLLGVINDILDMSKIEAGRVELEREELDLAPLIDETLQMVSIQAEEKNVAIEQSIDDTIRIFADRRAMKQVTLNLLSNAVKFTGEGGRIRIRAKTVRGAVQVSIEDTGCGIPPSALKRLGRPFEQVQNQLTRSHSGSGLGLAIARSLTELHGGTLKIRSKPNVGTIVAIRIPCNGGPADGDCQETAGAKRKDGPEEPARQEEKLQIGDAA</sequence>
<dbReference type="SUPFAM" id="SSF55874">
    <property type="entry name" value="ATPase domain of HSP90 chaperone/DNA topoisomerase II/histidine kinase"/>
    <property type="match status" value="1"/>
</dbReference>
<feature type="domain" description="PAS" evidence="14">
    <location>
        <begin position="356"/>
        <end position="398"/>
    </location>
</feature>
<dbReference type="InterPro" id="IPR003661">
    <property type="entry name" value="HisK_dim/P_dom"/>
</dbReference>
<evidence type="ECO:0000256" key="5">
    <source>
        <dbReference type="ARBA" id="ARBA00022679"/>
    </source>
</evidence>
<dbReference type="PANTHER" id="PTHR43047:SF72">
    <property type="entry name" value="OSMOSENSING HISTIDINE PROTEIN KINASE SLN1"/>
    <property type="match status" value="1"/>
</dbReference>
<evidence type="ECO:0000256" key="1">
    <source>
        <dbReference type="ARBA" id="ARBA00000085"/>
    </source>
</evidence>
<dbReference type="SUPFAM" id="SSF55785">
    <property type="entry name" value="PYP-like sensor domain (PAS domain)"/>
    <property type="match status" value="2"/>
</dbReference>
<evidence type="ECO:0000256" key="11">
    <source>
        <dbReference type="SAM" id="MobiDB-lite"/>
    </source>
</evidence>
<dbReference type="GO" id="GO:0000155">
    <property type="term" value="F:phosphorelay sensor kinase activity"/>
    <property type="evidence" value="ECO:0007669"/>
    <property type="project" value="InterPro"/>
</dbReference>
<dbReference type="GO" id="GO:0005886">
    <property type="term" value="C:plasma membrane"/>
    <property type="evidence" value="ECO:0007669"/>
    <property type="project" value="TreeGrafter"/>
</dbReference>
<dbReference type="PRINTS" id="PR00344">
    <property type="entry name" value="BCTRLSENSOR"/>
</dbReference>
<keyword evidence="7" id="KW-0418">Kinase</keyword>
<evidence type="ECO:0000256" key="7">
    <source>
        <dbReference type="ARBA" id="ARBA00022777"/>
    </source>
</evidence>
<feature type="domain" description="PAC" evidence="15">
    <location>
        <begin position="304"/>
        <end position="355"/>
    </location>
</feature>
<dbReference type="PROSITE" id="PS50109">
    <property type="entry name" value="HIS_KIN"/>
    <property type="match status" value="1"/>
</dbReference>
<dbReference type="Pfam" id="PF00512">
    <property type="entry name" value="HisKA"/>
    <property type="match status" value="1"/>
</dbReference>
<dbReference type="KEGG" id="orm:HTY61_09190"/>
<evidence type="ECO:0000256" key="8">
    <source>
        <dbReference type="ARBA" id="ARBA00022840"/>
    </source>
</evidence>
<keyword evidence="12" id="KW-0812">Transmembrane</keyword>
<evidence type="ECO:0000313" key="16">
    <source>
        <dbReference type="EMBL" id="QKV18608.1"/>
    </source>
</evidence>
<proteinExistence type="predicted"/>
<keyword evidence="8" id="KW-0067">ATP-binding</keyword>
<dbReference type="NCBIfam" id="TIGR00229">
    <property type="entry name" value="sensory_box"/>
    <property type="match status" value="1"/>
</dbReference>
<dbReference type="EC" id="2.7.13.3" evidence="3"/>
<dbReference type="SUPFAM" id="SSF47384">
    <property type="entry name" value="Homodimeric domain of signal transducing histidine kinase"/>
    <property type="match status" value="1"/>
</dbReference>
<dbReference type="FunFam" id="1.10.287.130:FF:000038">
    <property type="entry name" value="Sensory transduction histidine kinase"/>
    <property type="match status" value="1"/>
</dbReference>
<dbReference type="RefSeq" id="WP_175276501.1">
    <property type="nucleotide sequence ID" value="NZ_CP054836.1"/>
</dbReference>
<keyword evidence="6" id="KW-0547">Nucleotide-binding</keyword>
<dbReference type="SMART" id="SM00091">
    <property type="entry name" value="PAS"/>
    <property type="match status" value="2"/>
</dbReference>
<dbReference type="InterPro" id="IPR013655">
    <property type="entry name" value="PAS_fold_3"/>
</dbReference>
<evidence type="ECO:0000256" key="10">
    <source>
        <dbReference type="ARBA" id="ARBA00023136"/>
    </source>
</evidence>
<evidence type="ECO:0000259" key="15">
    <source>
        <dbReference type="PROSITE" id="PS50113"/>
    </source>
</evidence>
<feature type="domain" description="Histidine kinase" evidence="13">
    <location>
        <begin position="526"/>
        <end position="745"/>
    </location>
</feature>
<dbReference type="InterPro" id="IPR036097">
    <property type="entry name" value="HisK_dim/P_sf"/>
</dbReference>
<dbReference type="Proteomes" id="UP000509367">
    <property type="component" value="Chromosome"/>
</dbReference>
<dbReference type="EMBL" id="CP054836">
    <property type="protein sequence ID" value="QKV18608.1"/>
    <property type="molecule type" value="Genomic_DNA"/>
</dbReference>
<dbReference type="CDD" id="cd16922">
    <property type="entry name" value="HATPase_EvgS-ArcB-TorS-like"/>
    <property type="match status" value="1"/>
</dbReference>
<evidence type="ECO:0000259" key="14">
    <source>
        <dbReference type="PROSITE" id="PS50112"/>
    </source>
</evidence>
<evidence type="ECO:0000256" key="6">
    <source>
        <dbReference type="ARBA" id="ARBA00022741"/>
    </source>
</evidence>
<dbReference type="InterPro" id="IPR001610">
    <property type="entry name" value="PAC"/>
</dbReference>
<protein>
    <recommendedName>
        <fullName evidence="3">histidine kinase</fullName>
        <ecNumber evidence="3">2.7.13.3</ecNumber>
    </recommendedName>
</protein>
<evidence type="ECO:0000256" key="3">
    <source>
        <dbReference type="ARBA" id="ARBA00012438"/>
    </source>
</evidence>
<feature type="compositionally biased region" description="Basic and acidic residues" evidence="11">
    <location>
        <begin position="757"/>
        <end position="780"/>
    </location>
</feature>
<dbReference type="CDD" id="cd00130">
    <property type="entry name" value="PAS"/>
    <property type="match status" value="1"/>
</dbReference>
<feature type="region of interest" description="Disordered" evidence="11">
    <location>
        <begin position="747"/>
        <end position="780"/>
    </location>
</feature>
<dbReference type="GO" id="GO:0009927">
    <property type="term" value="F:histidine phosphotransfer kinase activity"/>
    <property type="evidence" value="ECO:0007669"/>
    <property type="project" value="TreeGrafter"/>
</dbReference>
<dbReference type="SMART" id="SM00086">
    <property type="entry name" value="PAC"/>
    <property type="match status" value="1"/>
</dbReference>
<dbReference type="Pfam" id="PF02518">
    <property type="entry name" value="HATPase_c"/>
    <property type="match status" value="1"/>
</dbReference>
<dbReference type="InterPro" id="IPR036890">
    <property type="entry name" value="HATPase_C_sf"/>
</dbReference>
<dbReference type="AlphaFoldDB" id="A0A6N1VD25"/>
<dbReference type="PROSITE" id="PS50112">
    <property type="entry name" value="PAS"/>
    <property type="match status" value="1"/>
</dbReference>
<dbReference type="InterPro" id="IPR000700">
    <property type="entry name" value="PAS-assoc_C"/>
</dbReference>
<keyword evidence="10 12" id="KW-0472">Membrane</keyword>
<keyword evidence="4" id="KW-0597">Phosphoprotein</keyword>
<evidence type="ECO:0000256" key="9">
    <source>
        <dbReference type="ARBA" id="ARBA00023012"/>
    </source>
</evidence>
<evidence type="ECO:0000256" key="12">
    <source>
        <dbReference type="SAM" id="Phobius"/>
    </source>
</evidence>